<accession>A0A8I6SNN6</accession>
<dbReference type="GO" id="GO:0046839">
    <property type="term" value="P:phospholipid dephosphorylation"/>
    <property type="evidence" value="ECO:0007669"/>
    <property type="project" value="TreeGrafter"/>
</dbReference>
<evidence type="ECO:0000259" key="7">
    <source>
        <dbReference type="SMART" id="SM00014"/>
    </source>
</evidence>
<keyword evidence="9" id="KW-1185">Reference proteome</keyword>
<evidence type="ECO:0000256" key="6">
    <source>
        <dbReference type="SAM" id="Phobius"/>
    </source>
</evidence>
<dbReference type="InterPro" id="IPR000326">
    <property type="entry name" value="PAP2/HPO"/>
</dbReference>
<proteinExistence type="inferred from homology"/>
<comment type="similarity">
    <text evidence="2">Belongs to the PA-phosphatase related phosphoesterase family.</text>
</comment>
<dbReference type="Proteomes" id="UP000494040">
    <property type="component" value="Unassembled WGS sequence"/>
</dbReference>
<dbReference type="KEGG" id="clec:112127769"/>
<keyword evidence="4 6" id="KW-1133">Transmembrane helix</keyword>
<dbReference type="OrthoDB" id="8907274at2759"/>
<dbReference type="PANTHER" id="PTHR10165:SF103">
    <property type="entry name" value="PHOSPHOLIPID PHOSPHATASE HOMOLOG 1.2 HOMOLOG"/>
    <property type="match status" value="1"/>
</dbReference>
<evidence type="ECO:0000256" key="5">
    <source>
        <dbReference type="ARBA" id="ARBA00023136"/>
    </source>
</evidence>
<dbReference type="GO" id="GO:0005886">
    <property type="term" value="C:plasma membrane"/>
    <property type="evidence" value="ECO:0007669"/>
    <property type="project" value="TreeGrafter"/>
</dbReference>
<dbReference type="InterPro" id="IPR043216">
    <property type="entry name" value="PAP-like"/>
</dbReference>
<keyword evidence="5 6" id="KW-0472">Membrane</keyword>
<evidence type="ECO:0000313" key="8">
    <source>
        <dbReference type="EnsemblMetazoa" id="XP_024084992.1"/>
    </source>
</evidence>
<feature type="transmembrane region" description="Helical" evidence="6">
    <location>
        <begin position="122"/>
        <end position="140"/>
    </location>
</feature>
<feature type="transmembrane region" description="Helical" evidence="6">
    <location>
        <begin position="43"/>
        <end position="63"/>
    </location>
</feature>
<dbReference type="AlphaFoldDB" id="A0A8I6SNN6"/>
<evidence type="ECO:0000256" key="1">
    <source>
        <dbReference type="ARBA" id="ARBA00004141"/>
    </source>
</evidence>
<keyword evidence="3 6" id="KW-0812">Transmembrane</keyword>
<name>A0A8I6SNN6_CIMLE</name>
<dbReference type="Pfam" id="PF01569">
    <property type="entry name" value="PAP2"/>
    <property type="match status" value="1"/>
</dbReference>
<dbReference type="InterPro" id="IPR036938">
    <property type="entry name" value="PAP2/HPO_sf"/>
</dbReference>
<dbReference type="SMART" id="SM00014">
    <property type="entry name" value="acidPPc"/>
    <property type="match status" value="1"/>
</dbReference>
<evidence type="ECO:0000256" key="3">
    <source>
        <dbReference type="ARBA" id="ARBA00022692"/>
    </source>
</evidence>
<dbReference type="EnsemblMetazoa" id="XM_024229224.1">
    <property type="protein sequence ID" value="XP_024084992.1"/>
    <property type="gene ID" value="LOC112127769"/>
</dbReference>
<feature type="transmembrane region" description="Helical" evidence="6">
    <location>
        <begin position="177"/>
        <end position="197"/>
    </location>
</feature>
<dbReference type="GO" id="GO:0008195">
    <property type="term" value="F:phosphatidate phosphatase activity"/>
    <property type="evidence" value="ECO:0007669"/>
    <property type="project" value="TreeGrafter"/>
</dbReference>
<feature type="transmembrane region" description="Helical" evidence="6">
    <location>
        <begin position="152"/>
        <end position="171"/>
    </location>
</feature>
<dbReference type="RefSeq" id="XP_024084992.1">
    <property type="nucleotide sequence ID" value="XM_024229224.1"/>
</dbReference>
<organism evidence="8 9">
    <name type="scientific">Cimex lectularius</name>
    <name type="common">Bed bug</name>
    <name type="synonym">Acanthia lectularia</name>
    <dbReference type="NCBI Taxonomy" id="79782"/>
    <lineage>
        <taxon>Eukaryota</taxon>
        <taxon>Metazoa</taxon>
        <taxon>Ecdysozoa</taxon>
        <taxon>Arthropoda</taxon>
        <taxon>Hexapoda</taxon>
        <taxon>Insecta</taxon>
        <taxon>Pterygota</taxon>
        <taxon>Neoptera</taxon>
        <taxon>Paraneoptera</taxon>
        <taxon>Hemiptera</taxon>
        <taxon>Heteroptera</taxon>
        <taxon>Panheteroptera</taxon>
        <taxon>Cimicomorpha</taxon>
        <taxon>Cimicidae</taxon>
        <taxon>Cimex</taxon>
    </lineage>
</organism>
<dbReference type="SUPFAM" id="SSF48317">
    <property type="entry name" value="Acid phosphatase/Vanadium-dependent haloperoxidase"/>
    <property type="match status" value="1"/>
</dbReference>
<sequence>MKESTVGVFSLIILATVFPICVIVAVELINYPWKDEPPGFKRIIVFRVLSTSGQLLLAHMILFTMGNIVKGTLGELGPYFLEACRPNVNCSDPAVYSHFIKDYTCSGDKKTINQARKTFPSGHASIITLSMVYICLYVEVKLKLKWFFLGKIFTQFLFMCIAVFVGISRVVDFQHHWVDIFVGFWFGMTYGVGTAYNTKLFLRHQDKSSKGSESTYSIVS</sequence>
<feature type="transmembrane region" description="Helical" evidence="6">
    <location>
        <begin position="6"/>
        <end position="31"/>
    </location>
</feature>
<evidence type="ECO:0000256" key="4">
    <source>
        <dbReference type="ARBA" id="ARBA00022989"/>
    </source>
</evidence>
<dbReference type="Gene3D" id="1.20.144.10">
    <property type="entry name" value="Phosphatidic acid phosphatase type 2/haloperoxidase"/>
    <property type="match status" value="1"/>
</dbReference>
<dbReference type="GO" id="GO:0007165">
    <property type="term" value="P:signal transduction"/>
    <property type="evidence" value="ECO:0007669"/>
    <property type="project" value="TreeGrafter"/>
</dbReference>
<dbReference type="OMA" id="HTIDITM"/>
<comment type="subcellular location">
    <subcellularLocation>
        <location evidence="1">Membrane</location>
        <topology evidence="1">Multi-pass membrane protein</topology>
    </subcellularLocation>
</comment>
<feature type="domain" description="Phosphatidic acid phosphatase type 2/haloperoxidase" evidence="7">
    <location>
        <begin position="58"/>
        <end position="195"/>
    </location>
</feature>
<dbReference type="GO" id="GO:0006644">
    <property type="term" value="P:phospholipid metabolic process"/>
    <property type="evidence" value="ECO:0007669"/>
    <property type="project" value="InterPro"/>
</dbReference>
<reference evidence="8" key="1">
    <citation type="submission" date="2022-01" db="UniProtKB">
        <authorList>
            <consortium name="EnsemblMetazoa"/>
        </authorList>
    </citation>
    <scope>IDENTIFICATION</scope>
</reference>
<dbReference type="PANTHER" id="PTHR10165">
    <property type="entry name" value="LIPID PHOSPHATE PHOSPHATASE"/>
    <property type="match status" value="1"/>
</dbReference>
<dbReference type="GeneID" id="112127769"/>
<evidence type="ECO:0000256" key="2">
    <source>
        <dbReference type="ARBA" id="ARBA00008816"/>
    </source>
</evidence>
<protein>
    <recommendedName>
        <fullName evidence="7">Phosphatidic acid phosphatase type 2/haloperoxidase domain-containing protein</fullName>
    </recommendedName>
</protein>
<evidence type="ECO:0000313" key="9">
    <source>
        <dbReference type="Proteomes" id="UP000494040"/>
    </source>
</evidence>